<dbReference type="FunFam" id="3.20.20.100:FF:000006">
    <property type="entry name" value="Aldo-keto reductase family 1 member A1"/>
    <property type="match status" value="1"/>
</dbReference>
<evidence type="ECO:0000259" key="7">
    <source>
        <dbReference type="Pfam" id="PF00248"/>
    </source>
</evidence>
<dbReference type="InterPro" id="IPR020471">
    <property type="entry name" value="AKR"/>
</dbReference>
<dbReference type="InterPro" id="IPR018170">
    <property type="entry name" value="Aldo/ket_reductase_CS"/>
</dbReference>
<evidence type="ECO:0000256" key="3">
    <source>
        <dbReference type="ARBA" id="ARBA00023002"/>
    </source>
</evidence>
<gene>
    <name evidence="8" type="ORF">CY0110_26403</name>
</gene>
<feature type="binding site" evidence="5">
    <location>
        <position position="113"/>
    </location>
    <ligand>
        <name>substrate</name>
    </ligand>
</feature>
<dbReference type="AlphaFoldDB" id="A3IPG5"/>
<protein>
    <submittedName>
        <fullName evidence="8">Aldehyde reductase</fullName>
    </submittedName>
</protein>
<proteinExistence type="inferred from homology"/>
<dbReference type="eggNOG" id="COG0656">
    <property type="taxonomic scope" value="Bacteria"/>
</dbReference>
<accession>A3IPG5</accession>
<comment type="caution">
    <text evidence="8">The sequence shown here is derived from an EMBL/GenBank/DDBJ whole genome shotgun (WGS) entry which is preliminary data.</text>
</comment>
<dbReference type="Proteomes" id="UP000003781">
    <property type="component" value="Unassembled WGS sequence"/>
</dbReference>
<keyword evidence="3" id="KW-0560">Oxidoreductase</keyword>
<dbReference type="PROSITE" id="PS00062">
    <property type="entry name" value="ALDOKETO_REDUCTASE_2"/>
    <property type="match status" value="1"/>
</dbReference>
<dbReference type="GO" id="GO:0016491">
    <property type="term" value="F:oxidoreductase activity"/>
    <property type="evidence" value="ECO:0007669"/>
    <property type="project" value="UniProtKB-KW"/>
</dbReference>
<evidence type="ECO:0000256" key="2">
    <source>
        <dbReference type="ARBA" id="ARBA00022857"/>
    </source>
</evidence>
<evidence type="ECO:0000256" key="6">
    <source>
        <dbReference type="PIRSR" id="PIRSR000097-3"/>
    </source>
</evidence>
<evidence type="ECO:0000256" key="5">
    <source>
        <dbReference type="PIRSR" id="PIRSR000097-2"/>
    </source>
</evidence>
<dbReference type="InterPro" id="IPR036812">
    <property type="entry name" value="NAD(P)_OxRdtase_dom_sf"/>
</dbReference>
<sequence>MKTLTLNNGNIIPQFGLGTWKSEPGKVKNAVKYALSVGYKHIDCAPIYGNEKEVGEGLTESFQENVVKRENIFITSKLWNNRHYKKDVIPALKKTLQDLQLLQLDYLDLYLIHWPVAFKPNVNFPEDTSGLVPLSEVPLIETWQGMEQAIDEGLVKNIGVSNFSIKKLENIKANSRIQPSMNQVECHPYLQQDELLTYCKKNNIAFTAYSPLGSKDRPDFVKNDNEPILLENEVIKNIAQKHQATTAQILIQWAIERGTVVIPKSVSPERIQENFEAQNIVLDVEDMEQIKNLNQNYRYVDGSFFALPNSSYTVESIWA</sequence>
<keyword evidence="9" id="KW-1185">Reference proteome</keyword>
<dbReference type="PRINTS" id="PR00069">
    <property type="entry name" value="ALDKETRDTASE"/>
</dbReference>
<dbReference type="InterPro" id="IPR023210">
    <property type="entry name" value="NADP_OxRdtase_dom"/>
</dbReference>
<dbReference type="EMBL" id="AAXW01000012">
    <property type="protein sequence ID" value="EAZ91730.1"/>
    <property type="molecule type" value="Genomic_DNA"/>
</dbReference>
<feature type="active site" description="Proton donor" evidence="4">
    <location>
        <position position="48"/>
    </location>
</feature>
<reference evidence="8 9" key="1">
    <citation type="submission" date="2007-03" db="EMBL/GenBank/DDBJ databases">
        <authorList>
            <person name="Stal L."/>
            <person name="Ferriera S."/>
            <person name="Johnson J."/>
            <person name="Kravitz S."/>
            <person name="Beeson K."/>
            <person name="Sutton G."/>
            <person name="Rogers Y.-H."/>
            <person name="Friedman R."/>
            <person name="Frazier M."/>
            <person name="Venter J.C."/>
        </authorList>
    </citation>
    <scope>NUCLEOTIDE SEQUENCE [LARGE SCALE GENOMIC DNA]</scope>
    <source>
        <strain evidence="8 9">CCY0110</strain>
    </source>
</reference>
<evidence type="ECO:0000256" key="1">
    <source>
        <dbReference type="ARBA" id="ARBA00007905"/>
    </source>
</evidence>
<feature type="site" description="Lowers pKa of active site Tyr" evidence="6">
    <location>
        <position position="77"/>
    </location>
</feature>
<keyword evidence="2" id="KW-0521">NADP</keyword>
<name>A3IPG5_9CHRO</name>
<dbReference type="PIRSF" id="PIRSF000097">
    <property type="entry name" value="AKR"/>
    <property type="match status" value="1"/>
</dbReference>
<evidence type="ECO:0000313" key="9">
    <source>
        <dbReference type="Proteomes" id="UP000003781"/>
    </source>
</evidence>
<dbReference type="RefSeq" id="WP_008275283.1">
    <property type="nucleotide sequence ID" value="NZ_AAXW01000012.1"/>
</dbReference>
<feature type="domain" description="NADP-dependent oxidoreductase" evidence="7">
    <location>
        <begin position="15"/>
        <end position="294"/>
    </location>
</feature>
<comment type="similarity">
    <text evidence="1">Belongs to the aldo/keto reductase family.</text>
</comment>
<evidence type="ECO:0000313" key="8">
    <source>
        <dbReference type="EMBL" id="EAZ91730.1"/>
    </source>
</evidence>
<dbReference type="Pfam" id="PF00248">
    <property type="entry name" value="Aldo_ket_red"/>
    <property type="match status" value="1"/>
</dbReference>
<dbReference type="PANTHER" id="PTHR11732">
    <property type="entry name" value="ALDO/KETO REDUCTASE"/>
    <property type="match status" value="1"/>
</dbReference>
<dbReference type="Gene3D" id="3.20.20.100">
    <property type="entry name" value="NADP-dependent oxidoreductase domain"/>
    <property type="match status" value="1"/>
</dbReference>
<organism evidence="8 9">
    <name type="scientific">Crocosphaera chwakensis CCY0110</name>
    <dbReference type="NCBI Taxonomy" id="391612"/>
    <lineage>
        <taxon>Bacteria</taxon>
        <taxon>Bacillati</taxon>
        <taxon>Cyanobacteriota</taxon>
        <taxon>Cyanophyceae</taxon>
        <taxon>Oscillatoriophycideae</taxon>
        <taxon>Chroococcales</taxon>
        <taxon>Aphanothecaceae</taxon>
        <taxon>Crocosphaera</taxon>
        <taxon>Crocosphaera chwakensis</taxon>
    </lineage>
</organism>
<dbReference type="PROSITE" id="PS00063">
    <property type="entry name" value="ALDOKETO_REDUCTASE_3"/>
    <property type="match status" value="1"/>
</dbReference>
<dbReference type="SUPFAM" id="SSF51430">
    <property type="entry name" value="NAD(P)-linked oxidoreductase"/>
    <property type="match status" value="1"/>
</dbReference>
<dbReference type="OrthoDB" id="9773828at2"/>
<evidence type="ECO:0000256" key="4">
    <source>
        <dbReference type="PIRSR" id="PIRSR000097-1"/>
    </source>
</evidence>